<dbReference type="InterPro" id="IPR032466">
    <property type="entry name" value="Metal_Hydrolase"/>
</dbReference>
<dbReference type="InterPro" id="IPR003766">
    <property type="entry name" value="Uronate_isomerase"/>
</dbReference>
<comment type="pathway">
    <text evidence="2 7">Carbohydrate metabolism; pentose and glucuronate interconversion.</text>
</comment>
<comment type="similarity">
    <text evidence="3 7">Belongs to the metallo-dependent hydrolases superfamily. Uronate isomerase family.</text>
</comment>
<dbReference type="HAMAP" id="MF_00675">
    <property type="entry name" value="UxaC"/>
    <property type="match status" value="1"/>
</dbReference>
<evidence type="ECO:0000256" key="5">
    <source>
        <dbReference type="ARBA" id="ARBA00020555"/>
    </source>
</evidence>
<organism evidence="8 9">
    <name type="scientific">Vibrio breoganii</name>
    <dbReference type="NCBI Taxonomy" id="553239"/>
    <lineage>
        <taxon>Bacteria</taxon>
        <taxon>Pseudomonadati</taxon>
        <taxon>Pseudomonadota</taxon>
        <taxon>Gammaproteobacteria</taxon>
        <taxon>Vibrionales</taxon>
        <taxon>Vibrionaceae</taxon>
        <taxon>Vibrio</taxon>
    </lineage>
</organism>
<gene>
    <name evidence="7" type="primary">uxaC</name>
    <name evidence="8" type="ORF">A6E01_10090</name>
</gene>
<dbReference type="Gene3D" id="3.20.20.140">
    <property type="entry name" value="Metal-dependent hydrolases"/>
    <property type="match status" value="1"/>
</dbReference>
<evidence type="ECO:0000256" key="7">
    <source>
        <dbReference type="HAMAP-Rule" id="MF_00675"/>
    </source>
</evidence>
<dbReference type="AlphaFoldDB" id="A0AAN0XVR3"/>
<keyword evidence="6 7" id="KW-0413">Isomerase</keyword>
<evidence type="ECO:0000256" key="4">
    <source>
        <dbReference type="ARBA" id="ARBA00012546"/>
    </source>
</evidence>
<name>A0AAN0XVR3_9VIBR</name>
<evidence type="ECO:0000256" key="1">
    <source>
        <dbReference type="ARBA" id="ARBA00001165"/>
    </source>
</evidence>
<proteinExistence type="inferred from homology"/>
<dbReference type="RefSeq" id="WP_017028304.1">
    <property type="nucleotide sequence ID" value="NZ_CP016177.1"/>
</dbReference>
<accession>A0AAN0XVR3</accession>
<dbReference type="Pfam" id="PF02614">
    <property type="entry name" value="UxaC"/>
    <property type="match status" value="1"/>
</dbReference>
<dbReference type="SUPFAM" id="SSF51556">
    <property type="entry name" value="Metallo-dependent hydrolases"/>
    <property type="match status" value="1"/>
</dbReference>
<dbReference type="EMBL" id="CP016177">
    <property type="protein sequence ID" value="ANO33553.1"/>
    <property type="molecule type" value="Genomic_DNA"/>
</dbReference>
<dbReference type="Proteomes" id="UP000092018">
    <property type="component" value="Chromosome 1"/>
</dbReference>
<evidence type="ECO:0000256" key="6">
    <source>
        <dbReference type="ARBA" id="ARBA00023235"/>
    </source>
</evidence>
<dbReference type="EC" id="5.3.1.12" evidence="4 7"/>
<dbReference type="NCBIfam" id="NF002794">
    <property type="entry name" value="PRK02925.1"/>
    <property type="match status" value="1"/>
</dbReference>
<dbReference type="PANTHER" id="PTHR30068">
    <property type="entry name" value="URONATE ISOMERASE"/>
    <property type="match status" value="1"/>
</dbReference>
<comment type="catalytic activity">
    <reaction evidence="7">
        <text>aldehydo-D-galacturonate = keto-D-tagaturonate</text>
        <dbReference type="Rhea" id="RHEA:27702"/>
        <dbReference type="ChEBI" id="CHEBI:12952"/>
        <dbReference type="ChEBI" id="CHEBI:17886"/>
    </reaction>
</comment>
<dbReference type="GO" id="GO:0008880">
    <property type="term" value="F:glucuronate isomerase activity"/>
    <property type="evidence" value="ECO:0007669"/>
    <property type="project" value="UniProtKB-UniRule"/>
</dbReference>
<comment type="catalytic activity">
    <reaction evidence="1 7">
        <text>D-glucuronate = D-fructuronate</text>
        <dbReference type="Rhea" id="RHEA:13049"/>
        <dbReference type="ChEBI" id="CHEBI:58720"/>
        <dbReference type="ChEBI" id="CHEBI:59863"/>
        <dbReference type="EC" id="5.3.1.12"/>
    </reaction>
</comment>
<dbReference type="KEGG" id="vbr:A6E01_10090"/>
<reference evidence="8 9" key="1">
    <citation type="submission" date="2016-06" db="EMBL/GenBank/DDBJ databases">
        <title>Adaptive Radiation by Waves of Gene Transfer Leads to Fine-Scale Resource Partitioning in Marine Microbes.</title>
        <authorList>
            <person name="Hehemann J.-H."/>
            <person name="Arevalo P."/>
            <person name="Datta M.S."/>
            <person name="Yu X."/>
            <person name="Corzett C."/>
            <person name="Henschel A."/>
            <person name="Preheim S.P."/>
            <person name="Timberlake S."/>
            <person name="Alm E.J."/>
            <person name="Polz M.F."/>
        </authorList>
    </citation>
    <scope>NUCLEOTIDE SEQUENCE [LARGE SCALE GENOMIC DNA]</scope>
    <source>
        <strain evidence="8 9">FF50</strain>
    </source>
</reference>
<dbReference type="GO" id="GO:0042840">
    <property type="term" value="P:D-glucuronate catabolic process"/>
    <property type="evidence" value="ECO:0007669"/>
    <property type="project" value="TreeGrafter"/>
</dbReference>
<dbReference type="GO" id="GO:0019698">
    <property type="term" value="P:D-galacturonate catabolic process"/>
    <property type="evidence" value="ECO:0007669"/>
    <property type="project" value="TreeGrafter"/>
</dbReference>
<sequence length="477" mass="54715">MRIRPDMYQEYIHDNVLLTSSLAQHLYRNYATPMPIIDYHNHLDAKDIWFNTKHKNLTEAWLHSDHYVWRAMRSNGIAERYITGDATDSEKFDKWCEAMPYLLGNPLYQWSHLELKRFFDCDLLLNPSNSKAIWNHCNSALRASNMSTRSVLERLNVDTLCTTDSPLSDLEYHQKLKHSDFAVKVLPTFRADELIAFSNTQGFLSTLSQLSQITSINIGSLGNYVEAIASRIEFFHEMGCRLSDIGLPTVCYAKGSTGQCESIFLKLLTEQQLSAQEKAQLTTYVLNQLGKLYHKYHWSQQLHIGVLANVNERRKQELGAGTGFTVIDHDLDIEALAKHLSDLDREHKLPKTVLYNLNANHNQLLSCLAGAFQSDDAPGKIQFGAAWWFNDHKDGMEAQLTSLKNLGALGRFVGMLTDSRNLFSFSRHEYFRRVLCNLLASWVESGEIPYDLDLLRQTVENICYHNANNYFKFNDIA</sequence>
<evidence type="ECO:0000313" key="9">
    <source>
        <dbReference type="Proteomes" id="UP000092018"/>
    </source>
</evidence>
<protein>
    <recommendedName>
        <fullName evidence="5 7">Uronate isomerase</fullName>
        <ecNumber evidence="4 7">5.3.1.12</ecNumber>
    </recommendedName>
    <alternativeName>
        <fullName evidence="7">Glucuronate isomerase</fullName>
    </alternativeName>
    <alternativeName>
        <fullName evidence="7">Uronic isomerase</fullName>
    </alternativeName>
</protein>
<dbReference type="PANTHER" id="PTHR30068:SF4">
    <property type="entry name" value="URONATE ISOMERASE"/>
    <property type="match status" value="1"/>
</dbReference>
<evidence type="ECO:0000256" key="2">
    <source>
        <dbReference type="ARBA" id="ARBA00004892"/>
    </source>
</evidence>
<evidence type="ECO:0000313" key="8">
    <source>
        <dbReference type="EMBL" id="ANO33553.1"/>
    </source>
</evidence>
<dbReference type="Gene3D" id="1.10.2020.10">
    <property type="entry name" value="uronate isomerase, domain 2, chain A"/>
    <property type="match status" value="1"/>
</dbReference>
<evidence type="ECO:0000256" key="3">
    <source>
        <dbReference type="ARBA" id="ARBA00008397"/>
    </source>
</evidence>